<evidence type="ECO:0000256" key="5">
    <source>
        <dbReference type="ARBA" id="ARBA00022960"/>
    </source>
</evidence>
<evidence type="ECO:0000256" key="2">
    <source>
        <dbReference type="ARBA" id="ARBA00007776"/>
    </source>
</evidence>
<feature type="transmembrane region" description="Helical" evidence="8">
    <location>
        <begin position="133"/>
        <end position="154"/>
    </location>
</feature>
<keyword evidence="4 8" id="KW-0812">Transmembrane</keyword>
<comment type="subcellular location">
    <subcellularLocation>
        <location evidence="1">Cell membrane</location>
        <topology evidence="1">Multi-pass membrane protein</topology>
    </subcellularLocation>
</comment>
<comment type="caution">
    <text evidence="9">The sequence shown here is derived from an EMBL/GenBank/DDBJ whole genome shotgun (WGS) entry which is preliminary data.</text>
</comment>
<dbReference type="Pfam" id="PF04093">
    <property type="entry name" value="MreD"/>
    <property type="match status" value="1"/>
</dbReference>
<feature type="transmembrane region" description="Helical" evidence="8">
    <location>
        <begin position="7"/>
        <end position="26"/>
    </location>
</feature>
<accession>A0A7V5UE91</accession>
<evidence type="ECO:0000313" key="9">
    <source>
        <dbReference type="EMBL" id="HHJ52182.1"/>
    </source>
</evidence>
<evidence type="ECO:0000256" key="1">
    <source>
        <dbReference type="ARBA" id="ARBA00004651"/>
    </source>
</evidence>
<evidence type="ECO:0000256" key="7">
    <source>
        <dbReference type="ARBA" id="ARBA00023136"/>
    </source>
</evidence>
<dbReference type="InterPro" id="IPR007227">
    <property type="entry name" value="Cell_shape_determining_MreD"/>
</dbReference>
<evidence type="ECO:0000256" key="6">
    <source>
        <dbReference type="ARBA" id="ARBA00022989"/>
    </source>
</evidence>
<evidence type="ECO:0000256" key="8">
    <source>
        <dbReference type="SAM" id="Phobius"/>
    </source>
</evidence>
<sequence length="161" mass="18457">MTHENKYFMVILFLFGIGSIVFQSLVVPLLEIHVWRPDVVLIITLLTARRFGALKGSSAGFLLGIIQDSLTGMPVGITALPKTLGGYFAGKLRSFRPDPTYTYLWFAGIIFLHEIITYAFYQFKTDLSFTQLVYTRAFPNTVYSFIMLVIIHFFTQKYFNE</sequence>
<feature type="transmembrane region" description="Helical" evidence="8">
    <location>
        <begin position="100"/>
        <end position="121"/>
    </location>
</feature>
<protein>
    <submittedName>
        <fullName evidence="9">Rod shape-determining protein MreD</fullName>
    </submittedName>
</protein>
<feature type="transmembrane region" description="Helical" evidence="8">
    <location>
        <begin position="60"/>
        <end position="80"/>
    </location>
</feature>
<keyword evidence="7 8" id="KW-0472">Membrane</keyword>
<comment type="similarity">
    <text evidence="2">Belongs to the MreD family.</text>
</comment>
<dbReference type="GO" id="GO:0005886">
    <property type="term" value="C:plasma membrane"/>
    <property type="evidence" value="ECO:0007669"/>
    <property type="project" value="UniProtKB-SubCell"/>
</dbReference>
<name>A0A7V5UE91_CALAY</name>
<keyword evidence="5" id="KW-0133">Cell shape</keyword>
<evidence type="ECO:0000256" key="4">
    <source>
        <dbReference type="ARBA" id="ARBA00022692"/>
    </source>
</evidence>
<organism evidence="9">
    <name type="scientific">Caldithrix abyssi</name>
    <dbReference type="NCBI Taxonomy" id="187145"/>
    <lineage>
        <taxon>Bacteria</taxon>
        <taxon>Pseudomonadati</taxon>
        <taxon>Calditrichota</taxon>
        <taxon>Calditrichia</taxon>
        <taxon>Calditrichales</taxon>
        <taxon>Calditrichaceae</taxon>
        <taxon>Caldithrix</taxon>
    </lineage>
</organism>
<reference evidence="9" key="1">
    <citation type="journal article" date="2020" name="mSystems">
        <title>Genome- and Community-Level Interaction Insights into Carbon Utilization and Element Cycling Functions of Hydrothermarchaeota in Hydrothermal Sediment.</title>
        <authorList>
            <person name="Zhou Z."/>
            <person name="Liu Y."/>
            <person name="Xu W."/>
            <person name="Pan J."/>
            <person name="Luo Z.H."/>
            <person name="Li M."/>
        </authorList>
    </citation>
    <scope>NUCLEOTIDE SEQUENCE [LARGE SCALE GENOMIC DNA]</scope>
    <source>
        <strain evidence="9">HyVt-527</strain>
    </source>
</reference>
<dbReference type="Proteomes" id="UP000886124">
    <property type="component" value="Unassembled WGS sequence"/>
</dbReference>
<proteinExistence type="inferred from homology"/>
<dbReference type="NCBIfam" id="TIGR03426">
    <property type="entry name" value="shape_MreD"/>
    <property type="match status" value="1"/>
</dbReference>
<keyword evidence="3" id="KW-1003">Cell membrane</keyword>
<keyword evidence="6 8" id="KW-1133">Transmembrane helix</keyword>
<gene>
    <name evidence="9" type="primary">mreD</name>
    <name evidence="9" type="ORF">ENJ89_03210</name>
</gene>
<dbReference type="GO" id="GO:0008360">
    <property type="term" value="P:regulation of cell shape"/>
    <property type="evidence" value="ECO:0007669"/>
    <property type="project" value="UniProtKB-KW"/>
</dbReference>
<dbReference type="AlphaFoldDB" id="A0A7V5UE91"/>
<dbReference type="EMBL" id="DROD01000219">
    <property type="protein sequence ID" value="HHJ52182.1"/>
    <property type="molecule type" value="Genomic_DNA"/>
</dbReference>
<evidence type="ECO:0000256" key="3">
    <source>
        <dbReference type="ARBA" id="ARBA00022475"/>
    </source>
</evidence>